<reference evidence="8" key="1">
    <citation type="journal article" date="2017" name="Nat. Commun.">
        <title>The asparagus genome sheds light on the origin and evolution of a young Y chromosome.</title>
        <authorList>
            <person name="Harkess A."/>
            <person name="Zhou J."/>
            <person name="Xu C."/>
            <person name="Bowers J.E."/>
            <person name="Van der Hulst R."/>
            <person name="Ayyampalayam S."/>
            <person name="Mercati F."/>
            <person name="Riccardi P."/>
            <person name="McKain M.R."/>
            <person name="Kakrana A."/>
            <person name="Tang H."/>
            <person name="Ray J."/>
            <person name="Groenendijk J."/>
            <person name="Arikit S."/>
            <person name="Mathioni S.M."/>
            <person name="Nakano M."/>
            <person name="Shan H."/>
            <person name="Telgmann-Rauber A."/>
            <person name="Kanno A."/>
            <person name="Yue Z."/>
            <person name="Chen H."/>
            <person name="Li W."/>
            <person name="Chen Y."/>
            <person name="Xu X."/>
            <person name="Zhang Y."/>
            <person name="Luo S."/>
            <person name="Chen H."/>
            <person name="Gao J."/>
            <person name="Mao Z."/>
            <person name="Pires J.C."/>
            <person name="Luo M."/>
            <person name="Kudrna D."/>
            <person name="Wing R.A."/>
            <person name="Meyers B.C."/>
            <person name="Yi K."/>
            <person name="Kong H."/>
            <person name="Lavrijsen P."/>
            <person name="Sunseri F."/>
            <person name="Falavigna A."/>
            <person name="Ye Y."/>
            <person name="Leebens-Mack J.H."/>
            <person name="Chen G."/>
        </authorList>
    </citation>
    <scope>NUCLEOTIDE SEQUENCE [LARGE SCALE GENOMIC DNA]</scope>
    <source>
        <strain evidence="8">cv. DH0086</strain>
    </source>
</reference>
<feature type="region of interest" description="Disordered" evidence="5">
    <location>
        <begin position="1"/>
        <end position="67"/>
    </location>
</feature>
<sequence>MPAQKRLLPPPPPSPPPRPAPDHDEEEGGVGGEQNRDQQEEEEEEEVELLEQEEDDSEVEDGGAGSSEKDEFILVKLADIRKEVQCPICLGIIRKTRTVMECLHRFCRECIDKSMRLGNNECPACRTHCASRRSLRDDPNYDALIAALYPDIDKYEEEELAFHEEEKNRNKKIQASIAETFRRQSNALGRKKPTAKATAAAFVRRSQHRRSHARRRSSAHDISLAESEDEEEEEDVNGNASKESSSADEPSADKRQKRRSISGNADIDGEENVDEETRRGNRGTSPLIIGNGEMLAWGKAGIRSQGGIRSQTRAANGRFIKGGRIPKLVEYVRNLDENNNELDVHLTLLPLDPQSVHNIERPYICCRPTLCIRHLCQYIALQASVNVEEIEIFARKPEGGSLDFKPSTPVVKSDRLLQVVGAQQSLGALRDSSTDDRGELVLVYRLKDAKLGEHTA</sequence>
<evidence type="ECO:0000259" key="6">
    <source>
        <dbReference type="PROSITE" id="PS50089"/>
    </source>
</evidence>
<dbReference type="InterPro" id="IPR013083">
    <property type="entry name" value="Znf_RING/FYVE/PHD"/>
</dbReference>
<evidence type="ECO:0000256" key="1">
    <source>
        <dbReference type="ARBA" id="ARBA00022723"/>
    </source>
</evidence>
<dbReference type="SMART" id="SM00184">
    <property type="entry name" value="RING"/>
    <property type="match status" value="1"/>
</dbReference>
<dbReference type="InterPro" id="IPR001841">
    <property type="entry name" value="Znf_RING"/>
</dbReference>
<dbReference type="PROSITE" id="PS50089">
    <property type="entry name" value="ZF_RING_2"/>
    <property type="match status" value="1"/>
</dbReference>
<dbReference type="Proteomes" id="UP000243459">
    <property type="component" value="Chromosome 7"/>
</dbReference>
<dbReference type="PANTHER" id="PTHR46537">
    <property type="entry name" value="OS11G0578200 PROTEIN"/>
    <property type="match status" value="1"/>
</dbReference>
<evidence type="ECO:0000256" key="2">
    <source>
        <dbReference type="ARBA" id="ARBA00022771"/>
    </source>
</evidence>
<dbReference type="OMA" id="EKPYVSC"/>
<proteinExistence type="predicted"/>
<dbReference type="EMBL" id="CM007387">
    <property type="protein sequence ID" value="ONK65545.1"/>
    <property type="molecule type" value="Genomic_DNA"/>
</dbReference>
<gene>
    <name evidence="7" type="ORF">A4U43_C07F38200</name>
</gene>
<evidence type="ECO:0000256" key="3">
    <source>
        <dbReference type="ARBA" id="ARBA00022833"/>
    </source>
</evidence>
<dbReference type="InterPro" id="IPR017907">
    <property type="entry name" value="Znf_RING_CS"/>
</dbReference>
<dbReference type="Gene3D" id="3.30.40.10">
    <property type="entry name" value="Zinc/RING finger domain, C3HC4 (zinc finger)"/>
    <property type="match status" value="1"/>
</dbReference>
<dbReference type="CDD" id="cd16531">
    <property type="entry name" value="RING-HC_RING1-like"/>
    <property type="match status" value="1"/>
</dbReference>
<feature type="compositionally biased region" description="Acidic residues" evidence="5">
    <location>
        <begin position="226"/>
        <end position="236"/>
    </location>
</feature>
<keyword evidence="2 4" id="KW-0863">Zinc-finger</keyword>
<dbReference type="SUPFAM" id="SSF57850">
    <property type="entry name" value="RING/U-box"/>
    <property type="match status" value="1"/>
</dbReference>
<keyword evidence="8" id="KW-1185">Reference proteome</keyword>
<keyword evidence="1" id="KW-0479">Metal-binding</keyword>
<accession>A0A5P1EHY1</accession>
<evidence type="ECO:0000313" key="8">
    <source>
        <dbReference type="Proteomes" id="UP000243459"/>
    </source>
</evidence>
<dbReference type="Gramene" id="ONK65545">
    <property type="protein sequence ID" value="ONK65545"/>
    <property type="gene ID" value="A4U43_C07F38200"/>
</dbReference>
<protein>
    <recommendedName>
        <fullName evidence="6">RING-type domain-containing protein</fullName>
    </recommendedName>
</protein>
<evidence type="ECO:0000256" key="5">
    <source>
        <dbReference type="SAM" id="MobiDB-lite"/>
    </source>
</evidence>
<feature type="compositionally biased region" description="Acidic residues" evidence="5">
    <location>
        <begin position="39"/>
        <end position="61"/>
    </location>
</feature>
<feature type="compositionally biased region" description="Basic residues" evidence="5">
    <location>
        <begin position="205"/>
        <end position="217"/>
    </location>
</feature>
<organism evidence="7 8">
    <name type="scientific">Asparagus officinalis</name>
    <name type="common">Garden asparagus</name>
    <dbReference type="NCBI Taxonomy" id="4686"/>
    <lineage>
        <taxon>Eukaryota</taxon>
        <taxon>Viridiplantae</taxon>
        <taxon>Streptophyta</taxon>
        <taxon>Embryophyta</taxon>
        <taxon>Tracheophyta</taxon>
        <taxon>Spermatophyta</taxon>
        <taxon>Magnoliopsida</taxon>
        <taxon>Liliopsida</taxon>
        <taxon>Asparagales</taxon>
        <taxon>Asparagaceae</taxon>
        <taxon>Asparagoideae</taxon>
        <taxon>Asparagus</taxon>
    </lineage>
</organism>
<feature type="domain" description="RING-type" evidence="6">
    <location>
        <begin position="86"/>
        <end position="126"/>
    </location>
</feature>
<dbReference type="InterPro" id="IPR044592">
    <property type="entry name" value="RING1A/B"/>
</dbReference>
<dbReference type="PANTHER" id="PTHR46537:SF3">
    <property type="entry name" value="E3 UBIQUITIN-PROTEIN LIGASE RING1A"/>
    <property type="match status" value="1"/>
</dbReference>
<feature type="compositionally biased region" description="Pro residues" evidence="5">
    <location>
        <begin position="8"/>
        <end position="19"/>
    </location>
</feature>
<dbReference type="PROSITE" id="PS00518">
    <property type="entry name" value="ZF_RING_1"/>
    <property type="match status" value="1"/>
</dbReference>
<keyword evidence="3" id="KW-0862">Zinc</keyword>
<feature type="compositionally biased region" description="Polar residues" evidence="5">
    <location>
        <begin position="238"/>
        <end position="248"/>
    </location>
</feature>
<dbReference type="GO" id="GO:0008270">
    <property type="term" value="F:zinc ion binding"/>
    <property type="evidence" value="ECO:0007669"/>
    <property type="project" value="UniProtKB-KW"/>
</dbReference>
<dbReference type="AlphaFoldDB" id="A0A5P1EHY1"/>
<feature type="region of interest" description="Disordered" evidence="5">
    <location>
        <begin position="182"/>
        <end position="287"/>
    </location>
</feature>
<evidence type="ECO:0000256" key="4">
    <source>
        <dbReference type="PROSITE-ProRule" id="PRU00175"/>
    </source>
</evidence>
<dbReference type="Pfam" id="PF13923">
    <property type="entry name" value="zf-C3HC4_2"/>
    <property type="match status" value="1"/>
</dbReference>
<evidence type="ECO:0000313" key="7">
    <source>
        <dbReference type="EMBL" id="ONK65545.1"/>
    </source>
</evidence>
<name>A0A5P1EHY1_ASPOF</name>